<dbReference type="InterPro" id="IPR029046">
    <property type="entry name" value="LolA/LolB/LppX"/>
</dbReference>
<evidence type="ECO:0000313" key="3">
    <source>
        <dbReference type="EMBL" id="RKQ96713.1"/>
    </source>
</evidence>
<proteinExistence type="predicted"/>
<dbReference type="CDD" id="cd16325">
    <property type="entry name" value="LolA"/>
    <property type="match status" value="1"/>
</dbReference>
<keyword evidence="3" id="KW-0449">Lipoprotein</keyword>
<dbReference type="InterPro" id="IPR004564">
    <property type="entry name" value="OM_lipoprot_carrier_LolA-like"/>
</dbReference>
<feature type="region of interest" description="Disordered" evidence="2">
    <location>
        <begin position="14"/>
        <end position="33"/>
    </location>
</feature>
<feature type="compositionally biased region" description="Low complexity" evidence="2">
    <location>
        <begin position="14"/>
        <end position="28"/>
    </location>
</feature>
<reference evidence="3 4" key="1">
    <citation type="submission" date="2018-10" db="EMBL/GenBank/DDBJ databases">
        <title>Genomic Encyclopedia of Type Strains, Phase IV (KMG-IV): sequencing the most valuable type-strain genomes for metagenomic binning, comparative biology and taxonomic classification.</title>
        <authorList>
            <person name="Goeker M."/>
        </authorList>
    </citation>
    <scope>NUCLEOTIDE SEQUENCE [LARGE SCALE GENOMIC DNA]</scope>
    <source>
        <strain evidence="3 4">DSM 4734</strain>
    </source>
</reference>
<sequence>MIILLASLALLQTTDPSSAPTDSAAAQPVESELTDTATVDRDQVLAGINTYLNSIETLQSRFIQIAPDGSFAEGDLALSRPGRLRLDYDDPSPLRIIADGTTVAVEDQALETVDRIPLRSTPLWWLLKPEIDISTDADVVSIEREYGFLYLTVRDSSGEMEGQVMFVFAEPNYELREWFVTDALNEVTRVSLTDIQPGIRLNPRLFVIPEPDDRRDSRRGR</sequence>
<dbReference type="Gene3D" id="2.50.20.10">
    <property type="entry name" value="Lipoprotein localisation LolA/LolB/LppX"/>
    <property type="match status" value="1"/>
</dbReference>
<dbReference type="AlphaFoldDB" id="A0A495D469"/>
<dbReference type="PANTHER" id="PTHR35869">
    <property type="entry name" value="OUTER-MEMBRANE LIPOPROTEIN CARRIER PROTEIN"/>
    <property type="match status" value="1"/>
</dbReference>
<dbReference type="RefSeq" id="WP_121211275.1">
    <property type="nucleotide sequence ID" value="NZ_RBIM01000004.1"/>
</dbReference>
<dbReference type="Pfam" id="PF03548">
    <property type="entry name" value="LolA"/>
    <property type="match status" value="1"/>
</dbReference>
<dbReference type="Proteomes" id="UP000273675">
    <property type="component" value="Unassembled WGS sequence"/>
</dbReference>
<keyword evidence="1" id="KW-0732">Signal</keyword>
<dbReference type="OrthoDB" id="9800501at2"/>
<dbReference type="PANTHER" id="PTHR35869:SF1">
    <property type="entry name" value="OUTER-MEMBRANE LIPOPROTEIN CARRIER PROTEIN"/>
    <property type="match status" value="1"/>
</dbReference>
<organism evidence="3 4">
    <name type="scientific">Maricaulis maris</name>
    <dbReference type="NCBI Taxonomy" id="74318"/>
    <lineage>
        <taxon>Bacteria</taxon>
        <taxon>Pseudomonadati</taxon>
        <taxon>Pseudomonadota</taxon>
        <taxon>Alphaproteobacteria</taxon>
        <taxon>Maricaulales</taxon>
        <taxon>Maricaulaceae</taxon>
        <taxon>Maricaulis</taxon>
    </lineage>
</organism>
<protein>
    <submittedName>
        <fullName evidence="3">Outer membrane lipoprotein-sorting protein</fullName>
    </submittedName>
</protein>
<name>A0A495D469_9PROT</name>
<dbReference type="SUPFAM" id="SSF89392">
    <property type="entry name" value="Prokaryotic lipoproteins and lipoprotein localization factors"/>
    <property type="match status" value="1"/>
</dbReference>
<comment type="caution">
    <text evidence="3">The sequence shown here is derived from an EMBL/GenBank/DDBJ whole genome shotgun (WGS) entry which is preliminary data.</text>
</comment>
<evidence type="ECO:0000313" key="4">
    <source>
        <dbReference type="Proteomes" id="UP000273675"/>
    </source>
</evidence>
<accession>A0A495D469</accession>
<gene>
    <name evidence="3" type="ORF">C7435_2047</name>
</gene>
<evidence type="ECO:0000256" key="1">
    <source>
        <dbReference type="ARBA" id="ARBA00022729"/>
    </source>
</evidence>
<dbReference type="EMBL" id="RBIM01000004">
    <property type="protein sequence ID" value="RKQ96713.1"/>
    <property type="molecule type" value="Genomic_DNA"/>
</dbReference>
<evidence type="ECO:0000256" key="2">
    <source>
        <dbReference type="SAM" id="MobiDB-lite"/>
    </source>
</evidence>